<evidence type="ECO:0000256" key="8">
    <source>
        <dbReference type="HAMAP-Rule" id="MF_00461"/>
    </source>
</evidence>
<protein>
    <recommendedName>
        <fullName evidence="8">Ion-translocating oxidoreductase complex subunit C</fullName>
        <ecNumber evidence="8">7.-.-.-</ecNumber>
    </recommendedName>
    <alternativeName>
        <fullName evidence="8">Rnf electron transport complex subunit C</fullName>
    </alternativeName>
</protein>
<keyword evidence="8" id="KW-0997">Cell inner membrane</keyword>
<dbReference type="Proteomes" id="UP000229504">
    <property type="component" value="Unassembled WGS sequence"/>
</dbReference>
<feature type="binding site" evidence="8">
    <location>
        <position position="414"/>
    </location>
    <ligand>
        <name>[4Fe-4S] cluster</name>
        <dbReference type="ChEBI" id="CHEBI:49883"/>
        <label>2</label>
    </ligand>
</feature>
<evidence type="ECO:0000256" key="4">
    <source>
        <dbReference type="ARBA" id="ARBA00022737"/>
    </source>
</evidence>
<dbReference type="PANTHER" id="PTHR43034:SF2">
    <property type="entry name" value="ION-TRANSLOCATING OXIDOREDUCTASE COMPLEX SUBUNIT C"/>
    <property type="match status" value="1"/>
</dbReference>
<name>A0A2G5FU50_9PSED</name>
<dbReference type="InterPro" id="IPR011538">
    <property type="entry name" value="Nuo51_FMN-bd"/>
</dbReference>
<sequence length="814" mass="87085">MTVQEKFWDIPGGIHPAERKELSNRTPIQQAPLPKRLVLPLGQHIGATAEPCVAVGQRVRKGEKIANANGFVSVPLHAPTSGSVAFIDEQPYPHASGMLAPAIVIDSDGLDEWIELTPPADYRSLEPAELLALIREAGINGLGGAGFPTAVKLTARPTQKIHTLIINGTECEPYITADDVLMRERAAELVAGIEVLAHLIQPQQVLIGIEDNKPEAIAAVRAACAGHDYQVRVFPTKYPSGGEKQLIQILTGVEVPSGGLPADIGILCQNVGTCVAIHDAVLLGKPLISRITTLTGEALARPGNVEALLGTPVGKLLTFAGLDQDALNRLIMGGPMMGFTLPSLDVPLIKTSNCLLASTAAELPPPPPAMPCIRCGECAQACPASLLPQQLHFFALGQEHEQLKAHNLFDCIECGACAYVCPSSIPLVQYYRVAKAEIRELEQKQLKAEHSKQRFEQRQERLRRAEEQKEAERKARAEKAARAKAAQAEAPPAAAAAPADEALKKLKIEASMAQVALKKAEKQLAAHDTPELQVQVAELRAAAEAAQKALANAQATAPAPAPKPAGDEALKKAKIEAAMLKAQLRKLEKLESPDDEQQTEIARVRQQLEAAEKALAELDSQEPAAAAKPAGDEALKKAKIEAAMLKAQLRKLEKIESPDDEQQAEIARVRQQLEAAEKALAELDSQKPAAAAKPAGDEALKKAKIELAMKRAELKKAEKAGSDDTALQPLRDALAAAEQALHAAEATSGKPAPELVRTEHPGVDAELKALKTEVAFARADLRKLERDDNAAADALQQARTRLADAERKLADYQP</sequence>
<comment type="cofactor">
    <cofactor evidence="8">
        <name>[4Fe-4S] cluster</name>
        <dbReference type="ChEBI" id="CHEBI:49883"/>
    </cofactor>
    <text evidence="8">Binds 2 [4Fe-4S] clusters per subunit.</text>
</comment>
<evidence type="ECO:0000259" key="11">
    <source>
        <dbReference type="PROSITE" id="PS51379"/>
    </source>
</evidence>
<dbReference type="RefSeq" id="WP_099522102.1">
    <property type="nucleotide sequence ID" value="NZ_NIQU01000001.1"/>
</dbReference>
<dbReference type="GO" id="GO:0009055">
    <property type="term" value="F:electron transfer activity"/>
    <property type="evidence" value="ECO:0007669"/>
    <property type="project" value="InterPro"/>
</dbReference>
<dbReference type="NCBIfam" id="NF003454">
    <property type="entry name" value="PRK05035.1"/>
    <property type="match status" value="1"/>
</dbReference>
<dbReference type="PROSITE" id="PS51379">
    <property type="entry name" value="4FE4S_FER_2"/>
    <property type="match status" value="2"/>
</dbReference>
<dbReference type="EMBL" id="NIQU01000001">
    <property type="protein sequence ID" value="PIA71516.1"/>
    <property type="molecule type" value="Genomic_DNA"/>
</dbReference>
<evidence type="ECO:0000313" key="12">
    <source>
        <dbReference type="EMBL" id="PIA71516.1"/>
    </source>
</evidence>
<feature type="domain" description="4Fe-4S ferredoxin-type" evidence="11">
    <location>
        <begin position="402"/>
        <end position="431"/>
    </location>
</feature>
<keyword evidence="6 8" id="KW-0408">Iron</keyword>
<gene>
    <name evidence="8" type="primary">rnfC</name>
    <name evidence="12" type="ORF">CDO35_00545</name>
</gene>
<evidence type="ECO:0000256" key="1">
    <source>
        <dbReference type="ARBA" id="ARBA00022448"/>
    </source>
</evidence>
<evidence type="ECO:0000256" key="2">
    <source>
        <dbReference type="ARBA" id="ARBA00022485"/>
    </source>
</evidence>
<feature type="binding site" evidence="8">
    <location>
        <position position="411"/>
    </location>
    <ligand>
        <name>[4Fe-4S] cluster</name>
        <dbReference type="ChEBI" id="CHEBI:49883"/>
        <label>2</label>
    </ligand>
</feature>
<dbReference type="Pfam" id="PF10531">
    <property type="entry name" value="SLBB"/>
    <property type="match status" value="1"/>
</dbReference>
<feature type="compositionally biased region" description="Basic and acidic residues" evidence="10">
    <location>
        <begin position="446"/>
        <end position="481"/>
    </location>
</feature>
<feature type="binding site" evidence="8">
    <location>
        <position position="375"/>
    </location>
    <ligand>
        <name>[4Fe-4S] cluster</name>
        <dbReference type="ChEBI" id="CHEBI:49883"/>
        <label>1</label>
    </ligand>
</feature>
<comment type="subunit">
    <text evidence="8">The complex is composed of six subunits: RnfA, RnfB, RnfC, RnfD, RnfE and RnfG.</text>
</comment>
<dbReference type="EC" id="7.-.-.-" evidence="8"/>
<dbReference type="GO" id="GO:0051539">
    <property type="term" value="F:4 iron, 4 sulfur cluster binding"/>
    <property type="evidence" value="ECO:0007669"/>
    <property type="project" value="UniProtKB-KW"/>
</dbReference>
<keyword evidence="8" id="KW-0472">Membrane</keyword>
<dbReference type="NCBIfam" id="TIGR01945">
    <property type="entry name" value="rnfC"/>
    <property type="match status" value="1"/>
</dbReference>
<feature type="coiled-coil region" evidence="9">
    <location>
        <begin position="767"/>
        <end position="808"/>
    </location>
</feature>
<dbReference type="PROSITE" id="PS00198">
    <property type="entry name" value="4FE4S_FER_1"/>
    <property type="match status" value="1"/>
</dbReference>
<dbReference type="GO" id="GO:0005886">
    <property type="term" value="C:plasma membrane"/>
    <property type="evidence" value="ECO:0007669"/>
    <property type="project" value="UniProtKB-SubCell"/>
</dbReference>
<dbReference type="Pfam" id="PF13375">
    <property type="entry name" value="RnfC_N"/>
    <property type="match status" value="1"/>
</dbReference>
<dbReference type="InterPro" id="IPR019554">
    <property type="entry name" value="Soluble_ligand-bd"/>
</dbReference>
<keyword evidence="2 8" id="KW-0004">4Fe-4S</keyword>
<keyword evidence="9" id="KW-0175">Coiled coil</keyword>
<dbReference type="HAMAP" id="MF_00461">
    <property type="entry name" value="RsxC_RnfC"/>
    <property type="match status" value="1"/>
</dbReference>
<keyword evidence="8" id="KW-1278">Translocase</keyword>
<feature type="binding site" evidence="8">
    <location>
        <position position="417"/>
    </location>
    <ligand>
        <name>[4Fe-4S] cluster</name>
        <dbReference type="ChEBI" id="CHEBI:49883"/>
        <label>2</label>
    </ligand>
</feature>
<dbReference type="InterPro" id="IPR010208">
    <property type="entry name" value="Ion_transpt_RnfC/RsxC"/>
</dbReference>
<evidence type="ECO:0000256" key="6">
    <source>
        <dbReference type="ARBA" id="ARBA00023004"/>
    </source>
</evidence>
<comment type="subcellular location">
    <subcellularLocation>
        <location evidence="8">Cell inner membrane</location>
        <topology evidence="8">Peripheral membrane protein</topology>
    </subcellularLocation>
</comment>
<keyword evidence="5 8" id="KW-0249">Electron transport</keyword>
<evidence type="ECO:0000313" key="13">
    <source>
        <dbReference type="Proteomes" id="UP000229504"/>
    </source>
</evidence>
<evidence type="ECO:0000256" key="7">
    <source>
        <dbReference type="ARBA" id="ARBA00023014"/>
    </source>
</evidence>
<accession>A0A2G5FU50</accession>
<feature type="domain" description="4Fe-4S ferredoxin-type" evidence="11">
    <location>
        <begin position="362"/>
        <end position="392"/>
    </location>
</feature>
<keyword evidence="4 8" id="KW-0677">Repeat</keyword>
<evidence type="ECO:0000256" key="9">
    <source>
        <dbReference type="SAM" id="Coils"/>
    </source>
</evidence>
<evidence type="ECO:0000256" key="10">
    <source>
        <dbReference type="SAM" id="MobiDB-lite"/>
    </source>
</evidence>
<organism evidence="12 13">
    <name type="scientific">Pseudomonas sediminis</name>
    <dbReference type="NCBI Taxonomy" id="1691904"/>
    <lineage>
        <taxon>Bacteria</taxon>
        <taxon>Pseudomonadati</taxon>
        <taxon>Pseudomonadota</taxon>
        <taxon>Gammaproteobacteria</taxon>
        <taxon>Pseudomonadales</taxon>
        <taxon>Pseudomonadaceae</taxon>
        <taxon>Pseudomonas</taxon>
    </lineage>
</organism>
<dbReference type="SUPFAM" id="SSF142019">
    <property type="entry name" value="Nqo1 FMN-binding domain-like"/>
    <property type="match status" value="1"/>
</dbReference>
<dbReference type="Pfam" id="PF01512">
    <property type="entry name" value="Complex1_51K"/>
    <property type="match status" value="1"/>
</dbReference>
<feature type="binding site" evidence="8">
    <location>
        <position position="372"/>
    </location>
    <ligand>
        <name>[4Fe-4S] cluster</name>
        <dbReference type="ChEBI" id="CHEBI:49883"/>
        <label>1</label>
    </ligand>
</feature>
<evidence type="ECO:0000256" key="5">
    <source>
        <dbReference type="ARBA" id="ARBA00022982"/>
    </source>
</evidence>
<reference evidence="13" key="1">
    <citation type="submission" date="2017-06" db="EMBL/GenBank/DDBJ databases">
        <authorList>
            <person name="Rastogi G."/>
            <person name="Vaishampayan P."/>
            <person name="Seuylemezian A."/>
        </authorList>
    </citation>
    <scope>NUCLEOTIDE SEQUENCE [LARGE SCALE GENOMIC DNA]</scope>
    <source>
        <strain evidence="13">PI11</strain>
    </source>
</reference>
<feature type="binding site" evidence="8">
    <location>
        <position position="421"/>
    </location>
    <ligand>
        <name>[4Fe-4S] cluster</name>
        <dbReference type="ChEBI" id="CHEBI:49883"/>
        <label>1</label>
    </ligand>
</feature>
<keyword evidence="3 8" id="KW-0479">Metal-binding</keyword>
<proteinExistence type="inferred from homology"/>
<feature type="binding site" evidence="8">
    <location>
        <position position="378"/>
    </location>
    <ligand>
        <name>[4Fe-4S] cluster</name>
        <dbReference type="ChEBI" id="CHEBI:49883"/>
        <label>1</label>
    </ligand>
</feature>
<feature type="compositionally biased region" description="Low complexity" evidence="10">
    <location>
        <begin position="483"/>
        <end position="497"/>
    </location>
</feature>
<keyword evidence="7 8" id="KW-0411">Iron-sulfur</keyword>
<dbReference type="GO" id="GO:0046872">
    <property type="term" value="F:metal ion binding"/>
    <property type="evidence" value="ECO:0007669"/>
    <property type="project" value="UniProtKB-KW"/>
</dbReference>
<keyword evidence="8" id="KW-1003">Cell membrane</keyword>
<evidence type="ECO:0000256" key="3">
    <source>
        <dbReference type="ARBA" id="ARBA00022723"/>
    </source>
</evidence>
<dbReference type="InterPro" id="IPR026902">
    <property type="entry name" value="RnfC_N"/>
</dbReference>
<feature type="region of interest" description="Disordered" evidence="10">
    <location>
        <begin position="446"/>
        <end position="497"/>
    </location>
</feature>
<keyword evidence="1 8" id="KW-0813">Transport</keyword>
<dbReference type="Gene3D" id="3.30.70.20">
    <property type="match status" value="1"/>
</dbReference>
<comment type="caution">
    <text evidence="12">The sequence shown here is derived from an EMBL/GenBank/DDBJ whole genome shotgun (WGS) entry which is preliminary data.</text>
</comment>
<dbReference type="SUPFAM" id="SSF46548">
    <property type="entry name" value="alpha-helical ferredoxin"/>
    <property type="match status" value="1"/>
</dbReference>
<dbReference type="GO" id="GO:0022900">
    <property type="term" value="P:electron transport chain"/>
    <property type="evidence" value="ECO:0007669"/>
    <property type="project" value="UniProtKB-UniRule"/>
</dbReference>
<dbReference type="AlphaFoldDB" id="A0A2G5FU50"/>
<dbReference type="Gene3D" id="3.40.50.11540">
    <property type="entry name" value="NADH-ubiquinone oxidoreductase 51kDa subunit"/>
    <property type="match status" value="1"/>
</dbReference>
<dbReference type="Pfam" id="PF12838">
    <property type="entry name" value="Fer4_7"/>
    <property type="match status" value="1"/>
</dbReference>
<dbReference type="PANTHER" id="PTHR43034">
    <property type="entry name" value="ION-TRANSLOCATING OXIDOREDUCTASE COMPLEX SUBUNIT C"/>
    <property type="match status" value="1"/>
</dbReference>
<dbReference type="InterPro" id="IPR017900">
    <property type="entry name" value="4Fe4S_Fe_S_CS"/>
</dbReference>
<dbReference type="InterPro" id="IPR017896">
    <property type="entry name" value="4Fe4S_Fe-S-bd"/>
</dbReference>
<dbReference type="InterPro" id="IPR037225">
    <property type="entry name" value="Nuo51_FMN-bd_sf"/>
</dbReference>
<comment type="function">
    <text evidence="8">Part of a membrane-bound complex that couples electron transfer with translocation of ions across the membrane.</text>
</comment>
<comment type="similarity">
    <text evidence="8">Belongs to the 4Fe4S bacterial-type ferredoxin family. RnfC subfamily.</text>
</comment>
<feature type="binding site" evidence="8">
    <location>
        <position position="382"/>
    </location>
    <ligand>
        <name>[4Fe-4S] cluster</name>
        <dbReference type="ChEBI" id="CHEBI:49883"/>
        <label>2</label>
    </ligand>
</feature>